<protein>
    <submittedName>
        <fullName evidence="1">Uncharacterized protein</fullName>
    </submittedName>
</protein>
<gene>
    <name evidence="1" type="ORF">GFB47_00725</name>
</gene>
<dbReference type="Proteomes" id="UP000348942">
    <property type="component" value="Chromosome 1"/>
</dbReference>
<organism evidence="1 2">
    <name type="scientific">Vibrio algicola</name>
    <dbReference type="NCBI Taxonomy" id="2662262"/>
    <lineage>
        <taxon>Bacteria</taxon>
        <taxon>Pseudomonadati</taxon>
        <taxon>Pseudomonadota</taxon>
        <taxon>Gammaproteobacteria</taxon>
        <taxon>Vibrionales</taxon>
        <taxon>Vibrionaceae</taxon>
        <taxon>Vibrio</taxon>
    </lineage>
</organism>
<dbReference type="EMBL" id="CP045699">
    <property type="protein sequence ID" value="QGA64074.1"/>
    <property type="molecule type" value="Genomic_DNA"/>
</dbReference>
<proteinExistence type="predicted"/>
<accession>A0A5Q0TB82</accession>
<keyword evidence="2" id="KW-1185">Reference proteome</keyword>
<dbReference type="RefSeq" id="WP_153445746.1">
    <property type="nucleotide sequence ID" value="NZ_CP045699.1"/>
</dbReference>
<name>A0A5Q0TB82_9VIBR</name>
<dbReference type="AlphaFoldDB" id="A0A5Q0TB82"/>
<evidence type="ECO:0000313" key="1">
    <source>
        <dbReference type="EMBL" id="QGA64074.1"/>
    </source>
</evidence>
<evidence type="ECO:0000313" key="2">
    <source>
        <dbReference type="Proteomes" id="UP000348942"/>
    </source>
</evidence>
<reference evidence="1 2" key="1">
    <citation type="submission" date="2019-10" db="EMBL/GenBank/DDBJ databases">
        <title>Vibrio sp. nov., isolated from Coralline algae surface.</title>
        <authorList>
            <person name="Geng Y."/>
            <person name="Zhang X."/>
        </authorList>
    </citation>
    <scope>NUCLEOTIDE SEQUENCE [LARGE SCALE GENOMIC DNA]</scope>
    <source>
        <strain evidence="1 2">SM1977</strain>
    </source>
</reference>
<sequence length="83" mass="9183">MGEFQTKQGVLVEIYQGMVRLAMGGLVVSSQVDKVQALTIQNAYDGDNRFYLAVDEANVFLFLDSLKELEDLAKVLGLEVQKA</sequence>